<evidence type="ECO:0000256" key="1">
    <source>
        <dbReference type="ARBA" id="ARBA00001953"/>
    </source>
</evidence>
<gene>
    <name evidence="13" type="ORF">Q7514_08130</name>
</gene>
<evidence type="ECO:0000259" key="12">
    <source>
        <dbReference type="PROSITE" id="PS50979"/>
    </source>
</evidence>
<feature type="compositionally biased region" description="Basic residues" evidence="9">
    <location>
        <begin position="508"/>
        <end position="518"/>
    </location>
</feature>
<dbReference type="InterPro" id="IPR011053">
    <property type="entry name" value="Single_hybrid_motif"/>
</dbReference>
<feature type="domain" description="Biotin carboxylation" evidence="12">
    <location>
        <begin position="8"/>
        <end position="451"/>
    </location>
</feature>
<evidence type="ECO:0000256" key="8">
    <source>
        <dbReference type="PROSITE-ProRule" id="PRU00409"/>
    </source>
</evidence>
<dbReference type="PROSITE" id="PS00867">
    <property type="entry name" value="CPSASE_2"/>
    <property type="match status" value="1"/>
</dbReference>
<dbReference type="InterPro" id="IPR011761">
    <property type="entry name" value="ATP-grasp"/>
</dbReference>
<dbReference type="InterPro" id="IPR005479">
    <property type="entry name" value="CPAse_ATP-bd"/>
</dbReference>
<dbReference type="InterPro" id="IPR050856">
    <property type="entry name" value="Biotin_carboxylase_complex"/>
</dbReference>
<dbReference type="SUPFAM" id="SSF52440">
    <property type="entry name" value="PreATP-grasp domain"/>
    <property type="match status" value="1"/>
</dbReference>
<evidence type="ECO:0000313" key="14">
    <source>
        <dbReference type="Proteomes" id="UP001336020"/>
    </source>
</evidence>
<protein>
    <recommendedName>
        <fullName evidence="2">biotin carboxylase</fullName>
        <ecNumber evidence="2">6.3.4.14</ecNumber>
    </recommendedName>
</protein>
<dbReference type="PANTHER" id="PTHR18866:SF33">
    <property type="entry name" value="METHYLCROTONOYL-COA CARBOXYLASE SUBUNIT ALPHA, MITOCHONDRIAL-RELATED"/>
    <property type="match status" value="1"/>
</dbReference>
<dbReference type="SUPFAM" id="SSF56059">
    <property type="entry name" value="Glutathione synthetase ATP-binding domain-like"/>
    <property type="match status" value="1"/>
</dbReference>
<dbReference type="InterPro" id="IPR013815">
    <property type="entry name" value="ATP_grasp_subdomain_1"/>
</dbReference>
<dbReference type="InterPro" id="IPR000089">
    <property type="entry name" value="Biotin_lipoyl"/>
</dbReference>
<dbReference type="InterPro" id="IPR016185">
    <property type="entry name" value="PreATP-grasp_dom_sf"/>
</dbReference>
<dbReference type="SUPFAM" id="SSF51230">
    <property type="entry name" value="Single hybrid motif"/>
    <property type="match status" value="1"/>
</dbReference>
<dbReference type="Pfam" id="PF00364">
    <property type="entry name" value="Biotin_lipoyl"/>
    <property type="match status" value="1"/>
</dbReference>
<dbReference type="Gene3D" id="3.30.470.20">
    <property type="entry name" value="ATP-grasp fold, B domain"/>
    <property type="match status" value="1"/>
</dbReference>
<dbReference type="Proteomes" id="UP001336020">
    <property type="component" value="Unassembled WGS sequence"/>
</dbReference>
<comment type="caution">
    <text evidence="13">The sequence shown here is derived from an EMBL/GenBank/DDBJ whole genome shotgun (WGS) entry which is preliminary data.</text>
</comment>
<evidence type="ECO:0000313" key="13">
    <source>
        <dbReference type="EMBL" id="MEE2057497.1"/>
    </source>
</evidence>
<keyword evidence="5 8" id="KW-0067">ATP-binding</keyword>
<feature type="domain" description="Lipoyl-binding" evidence="10">
    <location>
        <begin position="520"/>
        <end position="596"/>
    </location>
</feature>
<dbReference type="PROSITE" id="PS50979">
    <property type="entry name" value="BC"/>
    <property type="match status" value="1"/>
</dbReference>
<evidence type="ECO:0000259" key="10">
    <source>
        <dbReference type="PROSITE" id="PS50968"/>
    </source>
</evidence>
<dbReference type="InterPro" id="IPR011054">
    <property type="entry name" value="Rudment_hybrid_motif"/>
</dbReference>
<dbReference type="CDD" id="cd06850">
    <property type="entry name" value="biotinyl_domain"/>
    <property type="match status" value="1"/>
</dbReference>
<reference evidence="13 14" key="1">
    <citation type="submission" date="2023-07" db="EMBL/GenBank/DDBJ databases">
        <authorList>
            <person name="Girao M."/>
            <person name="Carvalho M.F."/>
        </authorList>
    </citation>
    <scope>NUCLEOTIDE SEQUENCE [LARGE SCALE GENOMIC DNA]</scope>
    <source>
        <strain evidence="13 14">YIM65754</strain>
    </source>
</reference>
<dbReference type="Pfam" id="PF02786">
    <property type="entry name" value="CPSase_L_D2"/>
    <property type="match status" value="1"/>
</dbReference>
<dbReference type="PROSITE" id="PS00866">
    <property type="entry name" value="CPSASE_1"/>
    <property type="match status" value="1"/>
</dbReference>
<dbReference type="InterPro" id="IPR005482">
    <property type="entry name" value="Biotin_COase_C"/>
</dbReference>
<evidence type="ECO:0000256" key="4">
    <source>
        <dbReference type="ARBA" id="ARBA00022741"/>
    </source>
</evidence>
<dbReference type="PROSITE" id="PS50968">
    <property type="entry name" value="BIOTINYL_LIPOYL"/>
    <property type="match status" value="1"/>
</dbReference>
<dbReference type="PROSITE" id="PS50975">
    <property type="entry name" value="ATP_GRASP"/>
    <property type="match status" value="1"/>
</dbReference>
<dbReference type="RefSeq" id="WP_330132755.1">
    <property type="nucleotide sequence ID" value="NZ_JAUTXY010000003.1"/>
</dbReference>
<keyword evidence="14" id="KW-1185">Reference proteome</keyword>
<sequence length="596" mass="62988">MPSHASAQISKVLVANRGEIAVRVIRAAKDAGYGSVAVYAEPDADAQFVKLADEAFALGGQTSAESYLVFDKILDAAAKSGADAIHPGYGFLSENADFAQAVIDAGLIWIGPSPQSIRDLGDKVTARHIAERANAPMAAGTKDPVKNADEVVEFAKQYGVPVAIKAAFGGGGRGMKVAQTIEEIPELFESATREAIAAFGRGECFVEQYLDKARHVEAQVIADQHGNVIVAGTRDCSLQRRFQKLVEEAPAPFLTDDQRGRIHASAKAICKEAGYYGAGTVEYLVQGDTVSFLEVNTRLQVEHPVTEETAGIDLVRQQFRIANGEKLELTEDPAPRGHSFEFRINGEDAGRGFMPAPGPIAVYKEPTGPGVRVDSGVVQGDVIGGQFDSMLAKLIVTGENREQALQRAARALAEFEVDGLATVIPFHRHIVENPAFIGDGEKFDVYTKWIENEWDNTIEPFTGGGAADDEDEALPRQNVVVEVGGRRVEVSLPGQFSLSGNGGAAGAIRKKPKARKRGGAGGGKASGDAVTAPMQGTVVKVAVAEGQEVAEGDLIAVLEAMKMENPVTAHKAGVVTGLSVEPGAAITQGTVLAELK</sequence>
<comment type="catalytic activity">
    <reaction evidence="7">
        <text>N(6)-biotinyl-L-lysyl-[protein] + hydrogencarbonate + ATP = N(6)-carboxybiotinyl-L-lysyl-[protein] + ADP + phosphate + H(+)</text>
        <dbReference type="Rhea" id="RHEA:13501"/>
        <dbReference type="Rhea" id="RHEA-COMP:10505"/>
        <dbReference type="Rhea" id="RHEA-COMP:10506"/>
        <dbReference type="ChEBI" id="CHEBI:15378"/>
        <dbReference type="ChEBI" id="CHEBI:17544"/>
        <dbReference type="ChEBI" id="CHEBI:30616"/>
        <dbReference type="ChEBI" id="CHEBI:43474"/>
        <dbReference type="ChEBI" id="CHEBI:83144"/>
        <dbReference type="ChEBI" id="CHEBI:83145"/>
        <dbReference type="ChEBI" id="CHEBI:456216"/>
        <dbReference type="EC" id="6.3.4.14"/>
    </reaction>
    <physiologicalReaction direction="left-to-right" evidence="7">
        <dbReference type="Rhea" id="RHEA:13502"/>
    </physiologicalReaction>
</comment>
<evidence type="ECO:0000256" key="7">
    <source>
        <dbReference type="ARBA" id="ARBA00048501"/>
    </source>
</evidence>
<evidence type="ECO:0000259" key="11">
    <source>
        <dbReference type="PROSITE" id="PS50975"/>
    </source>
</evidence>
<dbReference type="Gene3D" id="3.30.1490.20">
    <property type="entry name" value="ATP-grasp fold, A domain"/>
    <property type="match status" value="1"/>
</dbReference>
<dbReference type="EC" id="6.3.4.14" evidence="2"/>
<dbReference type="EMBL" id="JAUTXY010000003">
    <property type="protein sequence ID" value="MEE2057497.1"/>
    <property type="molecule type" value="Genomic_DNA"/>
</dbReference>
<feature type="domain" description="ATP-grasp" evidence="11">
    <location>
        <begin position="127"/>
        <end position="323"/>
    </location>
</feature>
<evidence type="ECO:0000256" key="6">
    <source>
        <dbReference type="ARBA" id="ARBA00023267"/>
    </source>
</evidence>
<keyword evidence="3" id="KW-0436">Ligase</keyword>
<name>A0ABU7L7I3_9NOCA</name>
<comment type="cofactor">
    <cofactor evidence="1">
        <name>biotin</name>
        <dbReference type="ChEBI" id="CHEBI:57586"/>
    </cofactor>
</comment>
<dbReference type="InterPro" id="IPR005481">
    <property type="entry name" value="BC-like_N"/>
</dbReference>
<dbReference type="SMART" id="SM00878">
    <property type="entry name" value="Biotin_carb_C"/>
    <property type="match status" value="1"/>
</dbReference>
<dbReference type="Gene3D" id="3.40.50.20">
    <property type="match status" value="1"/>
</dbReference>
<evidence type="ECO:0000256" key="3">
    <source>
        <dbReference type="ARBA" id="ARBA00022598"/>
    </source>
</evidence>
<dbReference type="Pfam" id="PF02785">
    <property type="entry name" value="Biotin_carb_C"/>
    <property type="match status" value="1"/>
</dbReference>
<keyword evidence="4 8" id="KW-0547">Nucleotide-binding</keyword>
<feature type="region of interest" description="Disordered" evidence="9">
    <location>
        <begin position="503"/>
        <end position="530"/>
    </location>
</feature>
<dbReference type="PANTHER" id="PTHR18866">
    <property type="entry name" value="CARBOXYLASE:PYRUVATE/ACETYL-COA/PROPIONYL-COA CARBOXYLASE"/>
    <property type="match status" value="1"/>
</dbReference>
<proteinExistence type="predicted"/>
<evidence type="ECO:0000256" key="9">
    <source>
        <dbReference type="SAM" id="MobiDB-lite"/>
    </source>
</evidence>
<dbReference type="PROSITE" id="PS00188">
    <property type="entry name" value="BIOTIN"/>
    <property type="match status" value="1"/>
</dbReference>
<dbReference type="InterPro" id="IPR001882">
    <property type="entry name" value="Biotin_BS"/>
</dbReference>
<dbReference type="Gene3D" id="2.40.50.100">
    <property type="match status" value="1"/>
</dbReference>
<dbReference type="SUPFAM" id="SSF51246">
    <property type="entry name" value="Rudiment single hybrid motif"/>
    <property type="match status" value="1"/>
</dbReference>
<organism evidence="13 14">
    <name type="scientific">Rhodococcus artemisiae</name>
    <dbReference type="NCBI Taxonomy" id="714159"/>
    <lineage>
        <taxon>Bacteria</taxon>
        <taxon>Bacillati</taxon>
        <taxon>Actinomycetota</taxon>
        <taxon>Actinomycetes</taxon>
        <taxon>Mycobacteriales</taxon>
        <taxon>Nocardiaceae</taxon>
        <taxon>Rhodococcus</taxon>
    </lineage>
</organism>
<keyword evidence="6" id="KW-0092">Biotin</keyword>
<evidence type="ECO:0000256" key="2">
    <source>
        <dbReference type="ARBA" id="ARBA00013263"/>
    </source>
</evidence>
<dbReference type="Pfam" id="PF00289">
    <property type="entry name" value="Biotin_carb_N"/>
    <property type="match status" value="1"/>
</dbReference>
<evidence type="ECO:0000256" key="5">
    <source>
        <dbReference type="ARBA" id="ARBA00022840"/>
    </source>
</evidence>
<accession>A0ABU7L7I3</accession>
<dbReference type="InterPro" id="IPR011764">
    <property type="entry name" value="Biotin_carboxylation_dom"/>
</dbReference>